<accession>A0A412L405</accession>
<dbReference type="SUPFAM" id="SSF52540">
    <property type="entry name" value="P-loop containing nucleoside triphosphate hydrolases"/>
    <property type="match status" value="1"/>
</dbReference>
<dbReference type="Pfam" id="PF00176">
    <property type="entry name" value="SNF2-rel_dom"/>
    <property type="match status" value="1"/>
</dbReference>
<gene>
    <name evidence="2" type="ORF">DWX77_01705</name>
</gene>
<reference evidence="2 3" key="1">
    <citation type="submission" date="2018-08" db="EMBL/GenBank/DDBJ databases">
        <title>A genome reference for cultivated species of the human gut microbiota.</title>
        <authorList>
            <person name="Zou Y."/>
            <person name="Xue W."/>
            <person name="Luo G."/>
        </authorList>
    </citation>
    <scope>NUCLEOTIDE SEQUENCE [LARGE SCALE GENOMIC DNA]</scope>
    <source>
        <strain evidence="2 3">AF21-24</strain>
    </source>
</reference>
<evidence type="ECO:0000313" key="3">
    <source>
        <dbReference type="Proteomes" id="UP000284242"/>
    </source>
</evidence>
<organism evidence="2 3">
    <name type="scientific">Blautia obeum</name>
    <dbReference type="NCBI Taxonomy" id="40520"/>
    <lineage>
        <taxon>Bacteria</taxon>
        <taxon>Bacillati</taxon>
        <taxon>Bacillota</taxon>
        <taxon>Clostridia</taxon>
        <taxon>Lachnospirales</taxon>
        <taxon>Lachnospiraceae</taxon>
        <taxon>Blautia</taxon>
    </lineage>
</organism>
<evidence type="ECO:0000313" key="2">
    <source>
        <dbReference type="EMBL" id="RGS76034.1"/>
    </source>
</evidence>
<dbReference type="InterPro" id="IPR000330">
    <property type="entry name" value="SNF2_N"/>
</dbReference>
<proteinExistence type="predicted"/>
<dbReference type="Proteomes" id="UP000284242">
    <property type="component" value="Unassembled WGS sequence"/>
</dbReference>
<dbReference type="EMBL" id="QRVV01000002">
    <property type="protein sequence ID" value="RGS76034.1"/>
    <property type="molecule type" value="Genomic_DNA"/>
</dbReference>
<protein>
    <recommendedName>
        <fullName evidence="1">SNF2 N-terminal domain-containing protein</fullName>
    </recommendedName>
</protein>
<dbReference type="Gene3D" id="3.40.50.10810">
    <property type="entry name" value="Tandem AAA-ATPase domain"/>
    <property type="match status" value="1"/>
</dbReference>
<feature type="domain" description="SNF2 N-terminal" evidence="1">
    <location>
        <begin position="12"/>
        <end position="52"/>
    </location>
</feature>
<dbReference type="InterPro" id="IPR027417">
    <property type="entry name" value="P-loop_NTPase"/>
</dbReference>
<comment type="caution">
    <text evidence="2">The sequence shown here is derived from an EMBL/GenBank/DDBJ whole genome shotgun (WGS) entry which is preliminary data.</text>
</comment>
<dbReference type="GO" id="GO:0005524">
    <property type="term" value="F:ATP binding"/>
    <property type="evidence" value="ECO:0007669"/>
    <property type="project" value="InterPro"/>
</dbReference>
<sequence>MKYFCDNADAVVMLTATPLQTSDDDLFTLLNVLRPDVVIDKQTFNMMSRPNVHISEAAKAIRRADQDCRLRPQKPSKVFWGHSGEKM</sequence>
<dbReference type="InterPro" id="IPR038718">
    <property type="entry name" value="SNF2-like_sf"/>
</dbReference>
<dbReference type="AlphaFoldDB" id="A0A412L405"/>
<evidence type="ECO:0000259" key="1">
    <source>
        <dbReference type="Pfam" id="PF00176"/>
    </source>
</evidence>
<name>A0A412L405_9FIRM</name>